<dbReference type="EMBL" id="RHJS01000002">
    <property type="protein sequence ID" value="RRK34867.1"/>
    <property type="molecule type" value="Genomic_DNA"/>
</dbReference>
<feature type="coiled-coil region" evidence="1">
    <location>
        <begin position="11"/>
        <end position="66"/>
    </location>
</feature>
<evidence type="ECO:0000313" key="6">
    <source>
        <dbReference type="EMBL" id="RRK34867.1"/>
    </source>
</evidence>
<proteinExistence type="predicted"/>
<comment type="caution">
    <text evidence="4">The sequence shown here is derived from an EMBL/GenBank/DDBJ whole genome shotgun (WGS) entry which is preliminary data.</text>
</comment>
<dbReference type="PANTHER" id="PTHR33678:SF2">
    <property type="match status" value="1"/>
</dbReference>
<dbReference type="RefSeq" id="WP_125126762.1">
    <property type="nucleotide sequence ID" value="NZ_RHJS01000002.1"/>
</dbReference>
<reference evidence="4" key="1">
    <citation type="submission" date="2018-10" db="EMBL/GenBank/DDBJ databases">
        <title>Schaedlerella arabinophila gen. nov. sp. nov., isolated from the mouse intestinal tract and comparative analysis with the genome of the closely related altered Schaedler flora strain ASF502.</title>
        <authorList>
            <person name="Miyake S."/>
            <person name="Soh M."/>
            <person name="Seedorf H."/>
        </authorList>
    </citation>
    <scope>NUCLEOTIDE SEQUENCE [LARGE SCALE GENOMIC DNA]</scope>
    <source>
        <strain evidence="4">DSM 106076</strain>
    </source>
</reference>
<evidence type="ECO:0000256" key="2">
    <source>
        <dbReference type="SAM" id="MobiDB-lite"/>
    </source>
</evidence>
<evidence type="ECO:0000313" key="7">
    <source>
        <dbReference type="Proteomes" id="UP000274920"/>
    </source>
</evidence>
<gene>
    <name evidence="4" type="ORF">EBB54_06205</name>
    <name evidence="5" type="ORF">EBB54_15170</name>
    <name evidence="6" type="ORF">EBB54_28660</name>
</gene>
<evidence type="ECO:0000256" key="1">
    <source>
        <dbReference type="SAM" id="Coils"/>
    </source>
</evidence>
<feature type="region of interest" description="Disordered" evidence="2">
    <location>
        <begin position="99"/>
        <end position="125"/>
    </location>
</feature>
<feature type="compositionally biased region" description="Basic and acidic residues" evidence="2">
    <location>
        <begin position="116"/>
        <end position="125"/>
    </location>
</feature>
<dbReference type="InterPro" id="IPR052344">
    <property type="entry name" value="Transposase-related"/>
</dbReference>
<dbReference type="Proteomes" id="UP000274920">
    <property type="component" value="Unassembled WGS sequence"/>
</dbReference>
<keyword evidence="7" id="KW-1185">Reference proteome</keyword>
<dbReference type="AlphaFoldDB" id="A0A3R8KY92"/>
<name>A0A3R8KY92_9FIRM</name>
<protein>
    <recommendedName>
        <fullName evidence="3">Transposase IS66 central domain-containing protein</fullName>
    </recommendedName>
</protein>
<evidence type="ECO:0000313" key="4">
    <source>
        <dbReference type="EMBL" id="RRK31008.1"/>
    </source>
</evidence>
<dbReference type="PANTHER" id="PTHR33678">
    <property type="entry name" value="BLL1576 PROTEIN"/>
    <property type="match status" value="1"/>
</dbReference>
<dbReference type="Pfam" id="PF03050">
    <property type="entry name" value="DDE_Tnp_IS66"/>
    <property type="match status" value="1"/>
</dbReference>
<dbReference type="InterPro" id="IPR004291">
    <property type="entry name" value="Transposase_IS66_central"/>
</dbReference>
<organism evidence="4 7">
    <name type="scientific">Schaedlerella arabinosiphila</name>
    <dbReference type="NCBI Taxonomy" id="2044587"/>
    <lineage>
        <taxon>Bacteria</taxon>
        <taxon>Bacillati</taxon>
        <taxon>Bacillota</taxon>
        <taxon>Clostridia</taxon>
        <taxon>Lachnospirales</taxon>
        <taxon>Lachnospiraceae</taxon>
        <taxon>Schaedlerella</taxon>
    </lineage>
</organism>
<feature type="domain" description="Transposase IS66 central" evidence="3">
    <location>
        <begin position="240"/>
        <end position="480"/>
    </location>
</feature>
<evidence type="ECO:0000313" key="5">
    <source>
        <dbReference type="EMBL" id="RRK32546.1"/>
    </source>
</evidence>
<keyword evidence="1" id="KW-0175">Coiled coil</keyword>
<dbReference type="EMBL" id="RHJS01000002">
    <property type="protein sequence ID" value="RRK31008.1"/>
    <property type="molecule type" value="Genomic_DNA"/>
</dbReference>
<accession>A0A3R8KY92</accession>
<evidence type="ECO:0000259" key="3">
    <source>
        <dbReference type="Pfam" id="PF03050"/>
    </source>
</evidence>
<sequence>MIYSNSKRVSLERMSAEIINLKDRIQDYQERCHSLTNALARCEKSKEKMKAAYEEMLSERDALIKELTNKVLHLEAVAAHDGTNTGMSTATTPINKKKVIPNSRRGSSLKKGGQPGHEKHGMEKFEDSDITETISHELDLSAETCDFCGGKLIDTGESISKDEFDVEIKVVKRRHEYHIYSCVDCGATVRLPIEKRLKEQNQYGSRVQALALSMMATGNVAVNKARMLVSGMTDGLMCPSEGFICKLYKRASGNLQAFMSDLKRVLITRALLYWDDTVVMIQTKRACMRFYGDETISYYTAHEHKDLEGMLDDQILTALTPETTVMHDHNRVNYNELFCFQNIECNQHLERDLQKIADDNPTHKWAIGMKGLISSTIKKRKDLILKGIESFPDQEIKSFKTKVERFLKKGDKENKKSKNKYAVSFERTVLDRIEKYQENYFRWVEDFRLPTTDNLSERGLRGIKSHMKISGQFDSEKTAKYYATVKTYVETCRKNHINEMEALSRLCAGAPYTVEEIFA</sequence>
<dbReference type="EMBL" id="RHJS01000002">
    <property type="protein sequence ID" value="RRK32546.1"/>
    <property type="molecule type" value="Genomic_DNA"/>
</dbReference>